<evidence type="ECO:0000256" key="4">
    <source>
        <dbReference type="ARBA" id="ARBA00023065"/>
    </source>
</evidence>
<dbReference type="RefSeq" id="WP_124763373.1">
    <property type="nucleotide sequence ID" value="NZ_JAFBDY010000009.1"/>
</dbReference>
<evidence type="ECO:0000256" key="6">
    <source>
        <dbReference type="ARBA" id="ARBA00023196"/>
    </source>
</evidence>
<dbReference type="SUPFAM" id="SSF47928">
    <property type="entry name" value="N-terminal domain of the delta subunit of the F1F0-ATP synthase"/>
    <property type="match status" value="1"/>
</dbReference>
<dbReference type="NCBIfam" id="TIGR01145">
    <property type="entry name" value="ATP_synt_delta"/>
    <property type="match status" value="1"/>
</dbReference>
<dbReference type="EMBL" id="RRCT01000003">
    <property type="protein sequence ID" value="RQW75545.1"/>
    <property type="molecule type" value="Genomic_DNA"/>
</dbReference>
<dbReference type="PANTHER" id="PTHR11910">
    <property type="entry name" value="ATP SYNTHASE DELTA CHAIN"/>
    <property type="match status" value="1"/>
</dbReference>
<accession>A0A3N9UHN6</accession>
<keyword evidence="8" id="KW-1003">Cell membrane</keyword>
<dbReference type="Pfam" id="PF00213">
    <property type="entry name" value="OSCP"/>
    <property type="match status" value="1"/>
</dbReference>
<evidence type="ECO:0000256" key="2">
    <source>
        <dbReference type="ARBA" id="ARBA00022448"/>
    </source>
</evidence>
<name>A0A3N9UHN6_9BACI</name>
<dbReference type="GO" id="GO:0016787">
    <property type="term" value="F:hydrolase activity"/>
    <property type="evidence" value="ECO:0007669"/>
    <property type="project" value="UniProtKB-KW"/>
</dbReference>
<evidence type="ECO:0000256" key="5">
    <source>
        <dbReference type="ARBA" id="ARBA00023136"/>
    </source>
</evidence>
<comment type="caution">
    <text evidence="9">The sequence shown here is derived from an EMBL/GenBank/DDBJ whole genome shotgun (WGS) entry which is preliminary data.</text>
</comment>
<dbReference type="Proteomes" id="UP000274033">
    <property type="component" value="Unassembled WGS sequence"/>
</dbReference>
<evidence type="ECO:0000313" key="10">
    <source>
        <dbReference type="Proteomes" id="UP000274033"/>
    </source>
</evidence>
<dbReference type="PRINTS" id="PR00125">
    <property type="entry name" value="ATPASEDELTA"/>
</dbReference>
<dbReference type="InterPro" id="IPR026015">
    <property type="entry name" value="ATP_synth_OSCP/delta_N_sf"/>
</dbReference>
<keyword evidence="9" id="KW-0378">Hydrolase</keyword>
<keyword evidence="5 8" id="KW-0472">Membrane</keyword>
<comment type="function">
    <text evidence="8">F(1)F(0) ATP synthase produces ATP from ADP in the presence of a proton or sodium gradient. F-type ATPases consist of two structural domains, F(1) containing the extramembraneous catalytic core and F(0) containing the membrane proton channel, linked together by a central stalk and a peripheral stalk. During catalysis, ATP synthesis in the catalytic domain of F(1) is coupled via a rotary mechanism of the central stalk subunits to proton translocation.</text>
</comment>
<evidence type="ECO:0000313" key="9">
    <source>
        <dbReference type="EMBL" id="RQW75545.1"/>
    </source>
</evidence>
<dbReference type="AlphaFoldDB" id="A0A3N9UHN6"/>
<dbReference type="GO" id="GO:0045259">
    <property type="term" value="C:proton-transporting ATP synthase complex"/>
    <property type="evidence" value="ECO:0007669"/>
    <property type="project" value="UniProtKB-KW"/>
</dbReference>
<dbReference type="GO" id="GO:0046933">
    <property type="term" value="F:proton-transporting ATP synthase activity, rotational mechanism"/>
    <property type="evidence" value="ECO:0007669"/>
    <property type="project" value="UniProtKB-UniRule"/>
</dbReference>
<dbReference type="NCBIfam" id="NF004403">
    <property type="entry name" value="PRK05758.2-4"/>
    <property type="match status" value="1"/>
</dbReference>
<dbReference type="GO" id="GO:0005886">
    <property type="term" value="C:plasma membrane"/>
    <property type="evidence" value="ECO:0007669"/>
    <property type="project" value="UniProtKB-SubCell"/>
</dbReference>
<comment type="similarity">
    <text evidence="8">Belongs to the ATPase delta chain family.</text>
</comment>
<keyword evidence="2 8" id="KW-0813">Transport</keyword>
<keyword evidence="6 8" id="KW-0139">CF(1)</keyword>
<dbReference type="Gene3D" id="1.10.520.20">
    <property type="entry name" value="N-terminal domain of the delta subunit of the F1F0-ATP synthase"/>
    <property type="match status" value="1"/>
</dbReference>
<dbReference type="PROSITE" id="PS00389">
    <property type="entry name" value="ATPASE_DELTA"/>
    <property type="match status" value="1"/>
</dbReference>
<evidence type="ECO:0000256" key="1">
    <source>
        <dbReference type="ARBA" id="ARBA00004370"/>
    </source>
</evidence>
<sequence>MSQSTVAKRYAGALFQLALEQKTVAEVNADLQELVKVFETTPEILSLLATPKFSIQRKKEIVAEIFSNANPAVVNVLQLLIDKKRVNEALNLASEFEKLAAEAQGFSAATVFSTRELTEQEKEEISTSFGKLVGKEKLNITNVIEPSLLGGVRVQIGNYIFDNTIANKLENLKRTLVG</sequence>
<comment type="function">
    <text evidence="8">This protein is part of the stalk that links CF(0) to CF(1). It either transmits conformational changes from CF(0) to CF(1) or is implicated in proton conduction.</text>
</comment>
<organism evidence="9 10">
    <name type="scientific">Lysinibacillus composti</name>
    <dbReference type="NCBI Taxonomy" id="720633"/>
    <lineage>
        <taxon>Bacteria</taxon>
        <taxon>Bacillati</taxon>
        <taxon>Bacillota</taxon>
        <taxon>Bacilli</taxon>
        <taxon>Bacillales</taxon>
        <taxon>Bacillaceae</taxon>
        <taxon>Lysinibacillus</taxon>
    </lineage>
</organism>
<protein>
    <recommendedName>
        <fullName evidence="8">ATP synthase subunit delta</fullName>
    </recommendedName>
    <alternativeName>
        <fullName evidence="8">ATP synthase F(1) sector subunit delta</fullName>
    </alternativeName>
    <alternativeName>
        <fullName evidence="8">F-type ATPase subunit delta</fullName>
        <shortName evidence="8">F-ATPase subunit delta</shortName>
    </alternativeName>
</protein>
<keyword evidence="7 8" id="KW-0066">ATP synthesis</keyword>
<reference evidence="9 10" key="1">
    <citation type="journal article" date="2013" name="J. Microbiol.">
        <title>Lysinibacillus chungkukjangi sp. nov., isolated from Chungkukjang, Korean fermented soybean food.</title>
        <authorList>
            <person name="Kim S.J."/>
            <person name="Jang Y.H."/>
            <person name="Hamada M."/>
            <person name="Ahn J.H."/>
            <person name="Weon H.Y."/>
            <person name="Suzuki K."/>
            <person name="Whang K.S."/>
            <person name="Kwon S.W."/>
        </authorList>
    </citation>
    <scope>NUCLEOTIDE SEQUENCE [LARGE SCALE GENOMIC DNA]</scope>
    <source>
        <strain evidence="9 10">MCCC 1A12701</strain>
    </source>
</reference>
<dbReference type="HAMAP" id="MF_01416">
    <property type="entry name" value="ATP_synth_delta_bact"/>
    <property type="match status" value="1"/>
</dbReference>
<keyword evidence="10" id="KW-1185">Reference proteome</keyword>
<keyword evidence="4 8" id="KW-0406">Ion transport</keyword>
<dbReference type="InterPro" id="IPR000711">
    <property type="entry name" value="ATPase_OSCP/dsu"/>
</dbReference>
<evidence type="ECO:0000256" key="7">
    <source>
        <dbReference type="ARBA" id="ARBA00023310"/>
    </source>
</evidence>
<keyword evidence="3 8" id="KW-0375">Hydrogen ion transport</keyword>
<comment type="subcellular location">
    <subcellularLocation>
        <location evidence="8">Cell membrane</location>
        <topology evidence="8">Peripheral membrane protein</topology>
    </subcellularLocation>
    <subcellularLocation>
        <location evidence="1">Membrane</location>
    </subcellularLocation>
</comment>
<dbReference type="InterPro" id="IPR020781">
    <property type="entry name" value="ATPase_OSCP/d_CS"/>
</dbReference>
<dbReference type="OrthoDB" id="9802471at2"/>
<gene>
    <name evidence="8" type="primary">atpH</name>
    <name evidence="9" type="ORF">EBB45_05230</name>
</gene>
<evidence type="ECO:0000256" key="3">
    <source>
        <dbReference type="ARBA" id="ARBA00022781"/>
    </source>
</evidence>
<evidence type="ECO:0000256" key="8">
    <source>
        <dbReference type="HAMAP-Rule" id="MF_01416"/>
    </source>
</evidence>
<proteinExistence type="inferred from homology"/>